<organism evidence="2">
    <name type="scientific">Melanaphis sacchari</name>
    <dbReference type="NCBI Taxonomy" id="742174"/>
    <lineage>
        <taxon>Eukaryota</taxon>
        <taxon>Metazoa</taxon>
        <taxon>Ecdysozoa</taxon>
        <taxon>Arthropoda</taxon>
        <taxon>Hexapoda</taxon>
        <taxon>Insecta</taxon>
        <taxon>Pterygota</taxon>
        <taxon>Neoptera</taxon>
        <taxon>Paraneoptera</taxon>
        <taxon>Hemiptera</taxon>
        <taxon>Sternorrhyncha</taxon>
        <taxon>Aphidomorpha</taxon>
        <taxon>Aphidoidea</taxon>
        <taxon>Aphididae</taxon>
        <taxon>Aphidini</taxon>
        <taxon>Melanaphis</taxon>
    </lineage>
</organism>
<dbReference type="AlphaFoldDB" id="A0A2H8TM48"/>
<dbReference type="OrthoDB" id="8194778at2759"/>
<dbReference type="InterPro" id="IPR008906">
    <property type="entry name" value="HATC_C_dom"/>
</dbReference>
<gene>
    <name evidence="2" type="primary">SCAND3_0</name>
</gene>
<dbReference type="PANTHER" id="PTHR45913:SF20">
    <property type="entry name" value="GENERAL TRANSCRIPTION FACTOR II-I REPEAT DOMAIN-CONTAINING PROTEIN 2"/>
    <property type="match status" value="1"/>
</dbReference>
<accession>A0A2H8TM48</accession>
<dbReference type="Pfam" id="PF05699">
    <property type="entry name" value="Dimer_Tnp_hAT"/>
    <property type="match status" value="1"/>
</dbReference>
<reference evidence="2" key="1">
    <citation type="submission" date="2017-10" db="EMBL/GenBank/DDBJ databases">
        <title>Transcriptome Assembly of Sugarcane Aphid Adults.</title>
        <authorList>
            <person name="Scully E.D."/>
            <person name="Palmer N.A."/>
            <person name="Geib S.M."/>
            <person name="Sarath G."/>
            <person name="Sattler S.E."/>
        </authorList>
    </citation>
    <scope>NUCLEOTIDE SEQUENCE</scope>
    <source>
        <tissue evidence="2">Whole body</tissue>
    </source>
</reference>
<dbReference type="InterPro" id="IPR012337">
    <property type="entry name" value="RNaseH-like_sf"/>
</dbReference>
<proteinExistence type="predicted"/>
<name>A0A2H8TM48_9HEMI</name>
<feature type="domain" description="HAT C-terminal dimerisation" evidence="1">
    <location>
        <begin position="25"/>
        <end position="91"/>
    </location>
</feature>
<evidence type="ECO:0000259" key="1">
    <source>
        <dbReference type="Pfam" id="PF05699"/>
    </source>
</evidence>
<sequence length="116" mass="13412">MVVEIEKQDAELQLELCELQTDPSLLSTKEIDISFWKKLPTLKYPLLREFALKMLSMFGTTYICECTFSNMKHIKSKHRNRLTDETLSHLLRVSSSEIEVDFAALSLEATHPQNSH</sequence>
<dbReference type="SUPFAM" id="SSF53098">
    <property type="entry name" value="Ribonuclease H-like"/>
    <property type="match status" value="1"/>
</dbReference>
<protein>
    <submittedName>
        <fullName evidence="2">SCAN domain-containing protein 3</fullName>
    </submittedName>
</protein>
<evidence type="ECO:0000313" key="2">
    <source>
        <dbReference type="EMBL" id="MBW15109.1"/>
    </source>
</evidence>
<dbReference type="GO" id="GO:0046983">
    <property type="term" value="F:protein dimerization activity"/>
    <property type="evidence" value="ECO:0007669"/>
    <property type="project" value="InterPro"/>
</dbReference>
<dbReference type="PANTHER" id="PTHR45913">
    <property type="entry name" value="EPM2A-INTERACTING PROTEIN 1"/>
    <property type="match status" value="1"/>
</dbReference>
<dbReference type="EMBL" id="GFXV01003304">
    <property type="protein sequence ID" value="MBW15109.1"/>
    <property type="molecule type" value="Transcribed_RNA"/>
</dbReference>